<reference evidence="2 3" key="1">
    <citation type="journal article" name="Sci. Rep.">
        <title>Genome-scale phylogenetic analyses confirm Olpidium as the closest living zoosporic fungus to the non-flagellated, terrestrial fungi.</title>
        <authorList>
            <person name="Chang Y."/>
            <person name="Rochon D."/>
            <person name="Sekimoto S."/>
            <person name="Wang Y."/>
            <person name="Chovatia M."/>
            <person name="Sandor L."/>
            <person name="Salamov A."/>
            <person name="Grigoriev I.V."/>
            <person name="Stajich J.E."/>
            <person name="Spatafora J.W."/>
        </authorList>
    </citation>
    <scope>NUCLEOTIDE SEQUENCE [LARGE SCALE GENOMIC DNA]</scope>
    <source>
        <strain evidence="2">S191</strain>
    </source>
</reference>
<evidence type="ECO:0000313" key="3">
    <source>
        <dbReference type="Proteomes" id="UP000673691"/>
    </source>
</evidence>
<feature type="compositionally biased region" description="Polar residues" evidence="1">
    <location>
        <begin position="147"/>
        <end position="157"/>
    </location>
</feature>
<feature type="region of interest" description="Disordered" evidence="1">
    <location>
        <begin position="146"/>
        <end position="174"/>
    </location>
</feature>
<evidence type="ECO:0000256" key="1">
    <source>
        <dbReference type="SAM" id="MobiDB-lite"/>
    </source>
</evidence>
<evidence type="ECO:0000313" key="2">
    <source>
        <dbReference type="EMBL" id="KAG5462072.1"/>
    </source>
</evidence>
<dbReference type="Proteomes" id="UP000673691">
    <property type="component" value="Unassembled WGS sequence"/>
</dbReference>
<gene>
    <name evidence="2" type="ORF">BJ554DRAFT_5639</name>
</gene>
<name>A0A8H7ZZ78_9FUNG</name>
<dbReference type="AlphaFoldDB" id="A0A8H7ZZ78"/>
<sequence length="174" mass="20256">MERPWVRSGDDYVVYIDDDYNARLSTVMQPEKGALHVPIQQNTAKEVATKLVPGAEIKMSVKQFACVQFSDWLLRRLFGRKRQPWPTKWLRSALFRNVDKNCKKRTFHTFTRKKTGAHTRSRAGCVHVRRSTYVLPDLRRTVRALTNPRSESQSSTRVLRRKQDDGESPILART</sequence>
<organism evidence="2 3">
    <name type="scientific">Olpidium bornovanus</name>
    <dbReference type="NCBI Taxonomy" id="278681"/>
    <lineage>
        <taxon>Eukaryota</taxon>
        <taxon>Fungi</taxon>
        <taxon>Fungi incertae sedis</taxon>
        <taxon>Olpidiomycota</taxon>
        <taxon>Olpidiomycotina</taxon>
        <taxon>Olpidiomycetes</taxon>
        <taxon>Olpidiales</taxon>
        <taxon>Olpidiaceae</taxon>
        <taxon>Olpidium</taxon>
    </lineage>
</organism>
<keyword evidence="3" id="KW-1185">Reference proteome</keyword>
<protein>
    <submittedName>
        <fullName evidence="2">Uncharacterized protein</fullName>
    </submittedName>
</protein>
<accession>A0A8H7ZZ78</accession>
<comment type="caution">
    <text evidence="2">The sequence shown here is derived from an EMBL/GenBank/DDBJ whole genome shotgun (WGS) entry which is preliminary data.</text>
</comment>
<proteinExistence type="predicted"/>
<dbReference type="EMBL" id="JAEFCI010002682">
    <property type="protein sequence ID" value="KAG5462072.1"/>
    <property type="molecule type" value="Genomic_DNA"/>
</dbReference>